<keyword evidence="1" id="KW-1133">Transmembrane helix</keyword>
<proteinExistence type="predicted"/>
<feature type="transmembrane region" description="Helical" evidence="1">
    <location>
        <begin position="32"/>
        <end position="49"/>
    </location>
</feature>
<feature type="transmembrane region" description="Helical" evidence="1">
    <location>
        <begin position="61"/>
        <end position="94"/>
    </location>
</feature>
<dbReference type="EMBL" id="LCPW01000006">
    <property type="protein sequence ID" value="KKW05923.1"/>
    <property type="molecule type" value="Genomic_DNA"/>
</dbReference>
<dbReference type="STRING" id="1618342.UY40_C0006G0017"/>
<name>A0A0G1VH85_9BACT</name>
<feature type="transmembrane region" description="Helical" evidence="1">
    <location>
        <begin position="106"/>
        <end position="126"/>
    </location>
</feature>
<evidence type="ECO:0000256" key="1">
    <source>
        <dbReference type="SAM" id="Phobius"/>
    </source>
</evidence>
<dbReference type="Proteomes" id="UP000034119">
    <property type="component" value="Unassembled WGS sequence"/>
</dbReference>
<keyword evidence="1" id="KW-0472">Membrane</keyword>
<reference evidence="2 3" key="1">
    <citation type="journal article" date="2015" name="Nature">
        <title>rRNA introns, odd ribosomes, and small enigmatic genomes across a large radiation of phyla.</title>
        <authorList>
            <person name="Brown C.T."/>
            <person name="Hug L.A."/>
            <person name="Thomas B.C."/>
            <person name="Sharon I."/>
            <person name="Castelle C.J."/>
            <person name="Singh A."/>
            <person name="Wilkins M.J."/>
            <person name="Williams K.H."/>
            <person name="Banfield J.F."/>
        </authorList>
    </citation>
    <scope>NUCLEOTIDE SEQUENCE [LARGE SCALE GENOMIC DNA]</scope>
</reference>
<comment type="caution">
    <text evidence="2">The sequence shown here is derived from an EMBL/GenBank/DDBJ whole genome shotgun (WGS) entry which is preliminary data.</text>
</comment>
<sequence>MRKALVSFLIFGLFALFFLLLGGVAKTGQERLSVGLVSLVPLVISAYLLNSLSPTRSFAVISATLAVMFGVTAPVGGCMVVIAGGFLVVFLVLIKKNSSGQSSLVKYWLGWLGQFLVGATFAAWLVHQII</sequence>
<gene>
    <name evidence="2" type="ORF">UY40_C0006G0017</name>
</gene>
<protein>
    <submittedName>
        <fullName evidence="2">Uncharacterized protein</fullName>
    </submittedName>
</protein>
<keyword evidence="1" id="KW-0812">Transmembrane</keyword>
<organism evidence="2 3">
    <name type="scientific">candidate division CPR1 bacterium GW2011_GWC1_49_13</name>
    <dbReference type="NCBI Taxonomy" id="1618342"/>
    <lineage>
        <taxon>Bacteria</taxon>
        <taxon>candidate division CPR1</taxon>
    </lineage>
</organism>
<evidence type="ECO:0000313" key="3">
    <source>
        <dbReference type="Proteomes" id="UP000034119"/>
    </source>
</evidence>
<evidence type="ECO:0000313" key="2">
    <source>
        <dbReference type="EMBL" id="KKW05923.1"/>
    </source>
</evidence>
<accession>A0A0G1VH85</accession>
<dbReference type="AlphaFoldDB" id="A0A0G1VH85"/>